<protein>
    <recommendedName>
        <fullName evidence="5">Pseudouridine synthase</fullName>
        <ecNumber evidence="5">5.4.99.-</ecNumber>
    </recommendedName>
</protein>
<dbReference type="GO" id="GO:0009982">
    <property type="term" value="F:pseudouridine synthase activity"/>
    <property type="evidence" value="ECO:0007669"/>
    <property type="project" value="InterPro"/>
</dbReference>
<reference evidence="7 8" key="1">
    <citation type="submission" date="2020-07" db="EMBL/GenBank/DDBJ databases">
        <authorList>
            <person name="Feng X."/>
        </authorList>
    </citation>
    <scope>NUCLEOTIDE SEQUENCE [LARGE SCALE GENOMIC DNA]</scope>
    <source>
        <strain evidence="7 8">JCM23202</strain>
    </source>
</reference>
<comment type="function">
    <text evidence="5">Responsible for synthesis of pseudouridine from uracil.</text>
</comment>
<evidence type="ECO:0000313" key="8">
    <source>
        <dbReference type="Proteomes" id="UP000526501"/>
    </source>
</evidence>
<dbReference type="Pfam" id="PF00849">
    <property type="entry name" value="PseudoU_synth_2"/>
    <property type="match status" value="1"/>
</dbReference>
<dbReference type="InterPro" id="IPR006145">
    <property type="entry name" value="PsdUridine_synth_RsuA/RluA"/>
</dbReference>
<dbReference type="PROSITE" id="PS01129">
    <property type="entry name" value="PSI_RLU"/>
    <property type="match status" value="1"/>
</dbReference>
<gene>
    <name evidence="7" type="ORF">H5P27_16625</name>
</gene>
<evidence type="ECO:0000256" key="4">
    <source>
        <dbReference type="PROSITE-ProRule" id="PRU00182"/>
    </source>
</evidence>
<sequence>MSDPISWEVPEGVYKKRVDKLLSDAFAEHSRADFQRAFEADLVRVDGKPVAKNRRLSEGDLVEFAMPSVEKLDMSPIAMDLDILFEDEHMVVVNKPAGLVVHPGAGPDEPTLAHGLLHHCQGQLSGIGGIERPGIVHRLDRETSGIIMAAKTDVAHRALSELFQSRSLVKEYLALGCGAPELLSGTIERPIERNPNQRHKMRVGHEGRGRAREAKTDWNLVETFDEGYCLLRCRIHTGRTHQIRVHLKSIGHIILGDSVYGYRPLPKLSHQPERVMLHSCYLKFVHPITNEPLEIEAEPPEDFRSYLSGK</sequence>
<keyword evidence="4" id="KW-0694">RNA-binding</keyword>
<dbReference type="Proteomes" id="UP000526501">
    <property type="component" value="Unassembled WGS sequence"/>
</dbReference>
<dbReference type="CDD" id="cd02869">
    <property type="entry name" value="PseudoU_synth_RluA_like"/>
    <property type="match status" value="1"/>
</dbReference>
<keyword evidence="2 5" id="KW-0413">Isomerase</keyword>
<dbReference type="InterPro" id="IPR006225">
    <property type="entry name" value="PsdUridine_synth_RluC/D"/>
</dbReference>
<dbReference type="NCBIfam" id="TIGR00005">
    <property type="entry name" value="rluA_subfam"/>
    <property type="match status" value="1"/>
</dbReference>
<dbReference type="SUPFAM" id="SSF55120">
    <property type="entry name" value="Pseudouridine synthase"/>
    <property type="match status" value="1"/>
</dbReference>
<feature type="domain" description="Pseudouridine synthase RsuA/RluA-like" evidence="6">
    <location>
        <begin position="89"/>
        <end position="248"/>
    </location>
</feature>
<dbReference type="InterPro" id="IPR050188">
    <property type="entry name" value="RluA_PseudoU_synthase"/>
</dbReference>
<evidence type="ECO:0000256" key="3">
    <source>
        <dbReference type="PIRSR" id="PIRSR606225-1"/>
    </source>
</evidence>
<keyword evidence="8" id="KW-1185">Reference proteome</keyword>
<dbReference type="Gene3D" id="3.10.290.10">
    <property type="entry name" value="RNA-binding S4 domain"/>
    <property type="match status" value="1"/>
</dbReference>
<dbReference type="PANTHER" id="PTHR21600">
    <property type="entry name" value="MITOCHONDRIAL RNA PSEUDOURIDINE SYNTHASE"/>
    <property type="match status" value="1"/>
</dbReference>
<dbReference type="EC" id="5.4.99.-" evidence="5"/>
<comment type="catalytic activity">
    <reaction evidence="5">
        <text>a uridine in RNA = a pseudouridine in RNA</text>
        <dbReference type="Rhea" id="RHEA:48348"/>
        <dbReference type="Rhea" id="RHEA-COMP:12068"/>
        <dbReference type="Rhea" id="RHEA-COMP:12069"/>
        <dbReference type="ChEBI" id="CHEBI:65314"/>
        <dbReference type="ChEBI" id="CHEBI:65315"/>
    </reaction>
</comment>
<dbReference type="SUPFAM" id="SSF55174">
    <property type="entry name" value="Alpha-L RNA-binding motif"/>
    <property type="match status" value="1"/>
</dbReference>
<evidence type="ECO:0000256" key="1">
    <source>
        <dbReference type="ARBA" id="ARBA00010876"/>
    </source>
</evidence>
<feature type="active site" evidence="3">
    <location>
        <position position="140"/>
    </location>
</feature>
<dbReference type="PANTHER" id="PTHR21600:SF44">
    <property type="entry name" value="RIBOSOMAL LARGE SUBUNIT PSEUDOURIDINE SYNTHASE D"/>
    <property type="match status" value="1"/>
</dbReference>
<name>A0A7X1B8L0_9BACT</name>
<evidence type="ECO:0000256" key="2">
    <source>
        <dbReference type="ARBA" id="ARBA00023235"/>
    </source>
</evidence>
<dbReference type="AlphaFoldDB" id="A0A7X1B8L0"/>
<comment type="caution">
    <text evidence="7">The sequence shown here is derived from an EMBL/GenBank/DDBJ whole genome shotgun (WGS) entry which is preliminary data.</text>
</comment>
<dbReference type="Gene3D" id="3.30.2350.10">
    <property type="entry name" value="Pseudouridine synthase"/>
    <property type="match status" value="1"/>
</dbReference>
<dbReference type="CDD" id="cd00165">
    <property type="entry name" value="S4"/>
    <property type="match status" value="1"/>
</dbReference>
<dbReference type="InterPro" id="IPR020103">
    <property type="entry name" value="PsdUridine_synth_cat_dom_sf"/>
</dbReference>
<evidence type="ECO:0000313" key="7">
    <source>
        <dbReference type="EMBL" id="MBC2607679.1"/>
    </source>
</evidence>
<proteinExistence type="inferred from homology"/>
<dbReference type="InterPro" id="IPR006224">
    <property type="entry name" value="PsdUridine_synth_RluA-like_CS"/>
</dbReference>
<dbReference type="InterPro" id="IPR036986">
    <property type="entry name" value="S4_RNA-bd_sf"/>
</dbReference>
<evidence type="ECO:0000256" key="5">
    <source>
        <dbReference type="RuleBase" id="RU362028"/>
    </source>
</evidence>
<dbReference type="GO" id="GO:0000455">
    <property type="term" value="P:enzyme-directed rRNA pseudouridine synthesis"/>
    <property type="evidence" value="ECO:0007669"/>
    <property type="project" value="TreeGrafter"/>
</dbReference>
<comment type="similarity">
    <text evidence="1 5">Belongs to the pseudouridine synthase RluA family.</text>
</comment>
<organism evidence="7 8">
    <name type="scientific">Pelagicoccus albus</name>
    <dbReference type="NCBI Taxonomy" id="415222"/>
    <lineage>
        <taxon>Bacteria</taxon>
        <taxon>Pseudomonadati</taxon>
        <taxon>Verrucomicrobiota</taxon>
        <taxon>Opitutia</taxon>
        <taxon>Puniceicoccales</taxon>
        <taxon>Pelagicoccaceae</taxon>
        <taxon>Pelagicoccus</taxon>
    </lineage>
</organism>
<accession>A0A7X1B8L0</accession>
<dbReference type="GO" id="GO:0140098">
    <property type="term" value="F:catalytic activity, acting on RNA"/>
    <property type="evidence" value="ECO:0007669"/>
    <property type="project" value="UniProtKB-ARBA"/>
</dbReference>
<dbReference type="EMBL" id="JACHVC010000013">
    <property type="protein sequence ID" value="MBC2607679.1"/>
    <property type="molecule type" value="Genomic_DNA"/>
</dbReference>
<dbReference type="GO" id="GO:0003723">
    <property type="term" value="F:RNA binding"/>
    <property type="evidence" value="ECO:0007669"/>
    <property type="project" value="UniProtKB-KW"/>
</dbReference>
<dbReference type="RefSeq" id="WP_185661550.1">
    <property type="nucleotide sequence ID" value="NZ_CAWPOO010000013.1"/>
</dbReference>
<evidence type="ECO:0000259" key="6">
    <source>
        <dbReference type="Pfam" id="PF00849"/>
    </source>
</evidence>
<dbReference type="PROSITE" id="PS50889">
    <property type="entry name" value="S4"/>
    <property type="match status" value="1"/>
</dbReference>